<name>A0A7C3N613_UNCW3</name>
<sequence length="155" mass="17604">MKRKIFIIIFILLTFLSIFSSENNSSKASIQIILKLPKIDKKISTTSDLHLSSFPYTPPKNIPSSFEVVDIKLDKGLNLKIKNISEIKSNINILVNIVDRKDKTNITKSYNITLKDKRTYNVKIINEIFSDIKGKTLFAVLNDGNGNSYSFGFNQ</sequence>
<dbReference type="EMBL" id="DSTT01000001">
    <property type="protein sequence ID" value="HFK23100.1"/>
    <property type="molecule type" value="Genomic_DNA"/>
</dbReference>
<dbReference type="AlphaFoldDB" id="A0A7C3N613"/>
<comment type="caution">
    <text evidence="1">The sequence shown here is derived from an EMBL/GenBank/DDBJ whole genome shotgun (WGS) entry which is preliminary data.</text>
</comment>
<reference evidence="1" key="1">
    <citation type="journal article" date="2020" name="mSystems">
        <title>Genome- and Community-Level Interaction Insights into Carbon Utilization and Element Cycling Functions of Hydrothermarchaeota in Hydrothermal Sediment.</title>
        <authorList>
            <person name="Zhou Z."/>
            <person name="Liu Y."/>
            <person name="Xu W."/>
            <person name="Pan J."/>
            <person name="Luo Z.H."/>
            <person name="Li M."/>
        </authorList>
    </citation>
    <scope>NUCLEOTIDE SEQUENCE [LARGE SCALE GENOMIC DNA]</scope>
    <source>
        <strain evidence="1">SpSt-464</strain>
    </source>
</reference>
<proteinExistence type="predicted"/>
<accession>A0A7C3N613</accession>
<organism evidence="1">
    <name type="scientific">candidate division WOR-3 bacterium</name>
    <dbReference type="NCBI Taxonomy" id="2052148"/>
    <lineage>
        <taxon>Bacteria</taxon>
        <taxon>Bacteria division WOR-3</taxon>
    </lineage>
</organism>
<evidence type="ECO:0000313" key="1">
    <source>
        <dbReference type="EMBL" id="HFK23100.1"/>
    </source>
</evidence>
<protein>
    <submittedName>
        <fullName evidence="1">Uncharacterized protein</fullName>
    </submittedName>
</protein>
<gene>
    <name evidence="1" type="ORF">ENS15_00385</name>
</gene>